<organism evidence="2">
    <name type="scientific">Rhizophora mucronata</name>
    <name type="common">Asiatic mangrove</name>
    <dbReference type="NCBI Taxonomy" id="61149"/>
    <lineage>
        <taxon>Eukaryota</taxon>
        <taxon>Viridiplantae</taxon>
        <taxon>Streptophyta</taxon>
        <taxon>Embryophyta</taxon>
        <taxon>Tracheophyta</taxon>
        <taxon>Spermatophyta</taxon>
        <taxon>Magnoliopsida</taxon>
        <taxon>eudicotyledons</taxon>
        <taxon>Gunneridae</taxon>
        <taxon>Pentapetalae</taxon>
        <taxon>rosids</taxon>
        <taxon>fabids</taxon>
        <taxon>Malpighiales</taxon>
        <taxon>Rhizophoraceae</taxon>
        <taxon>Rhizophora</taxon>
    </lineage>
</organism>
<dbReference type="AlphaFoldDB" id="A0A2P2PVH1"/>
<protein>
    <submittedName>
        <fullName evidence="2">Uncharacterized protein</fullName>
    </submittedName>
</protein>
<keyword evidence="1" id="KW-0472">Membrane</keyword>
<keyword evidence="1" id="KW-1133">Transmembrane helix</keyword>
<feature type="transmembrane region" description="Helical" evidence="1">
    <location>
        <begin position="7"/>
        <end position="24"/>
    </location>
</feature>
<name>A0A2P2PVH1_RHIMU</name>
<accession>A0A2P2PVH1</accession>
<proteinExistence type="predicted"/>
<sequence>MHSFCICFKIATFYHLFDFIYFFYLS</sequence>
<dbReference type="EMBL" id="GGEC01078257">
    <property type="protein sequence ID" value="MBX58741.1"/>
    <property type="molecule type" value="Transcribed_RNA"/>
</dbReference>
<evidence type="ECO:0000313" key="2">
    <source>
        <dbReference type="EMBL" id="MBX58741.1"/>
    </source>
</evidence>
<keyword evidence="1" id="KW-0812">Transmembrane</keyword>
<reference evidence="2" key="1">
    <citation type="submission" date="2018-02" db="EMBL/GenBank/DDBJ databases">
        <title>Rhizophora mucronata_Transcriptome.</title>
        <authorList>
            <person name="Meera S.P."/>
            <person name="Sreeshan A."/>
            <person name="Augustine A."/>
        </authorList>
    </citation>
    <scope>NUCLEOTIDE SEQUENCE</scope>
    <source>
        <tissue evidence="2">Leaf</tissue>
    </source>
</reference>
<evidence type="ECO:0000256" key="1">
    <source>
        <dbReference type="SAM" id="Phobius"/>
    </source>
</evidence>